<dbReference type="PANTHER" id="PTHR33546">
    <property type="entry name" value="LARGE, MULTIFUNCTIONAL SECRETED PROTEIN-RELATED"/>
    <property type="match status" value="1"/>
</dbReference>
<accession>A0A3N4Q966</accession>
<dbReference type="Pfam" id="PF00127">
    <property type="entry name" value="Copper-bind"/>
    <property type="match status" value="1"/>
</dbReference>
<keyword evidence="4" id="KW-0186">Copper</keyword>
<dbReference type="Proteomes" id="UP000278351">
    <property type="component" value="Unassembled WGS sequence"/>
</dbReference>
<dbReference type="InterPro" id="IPR055557">
    <property type="entry name" value="DUF7133"/>
</dbReference>
<dbReference type="AlphaFoldDB" id="A0A3N4Q966"/>
<evidence type="ECO:0000256" key="1">
    <source>
        <dbReference type="ARBA" id="ARBA00022448"/>
    </source>
</evidence>
<dbReference type="PROSITE" id="PS00196">
    <property type="entry name" value="COPPER_BLUE"/>
    <property type="match status" value="1"/>
</dbReference>
<dbReference type="OrthoDB" id="9808161at2"/>
<dbReference type="InterPro" id="IPR011042">
    <property type="entry name" value="6-blade_b-propeller_TolB-like"/>
</dbReference>
<dbReference type="NCBIfam" id="TIGR02604">
    <property type="entry name" value="Piru_Ver_Nterm"/>
    <property type="match status" value="1"/>
</dbReference>
<protein>
    <recommendedName>
        <fullName evidence="10">Dehydrogenase</fullName>
    </recommendedName>
</protein>
<dbReference type="InterPro" id="IPR000923">
    <property type="entry name" value="BlueCu_1"/>
</dbReference>
<evidence type="ECO:0008006" key="10">
    <source>
        <dbReference type="Google" id="ProtNLM"/>
    </source>
</evidence>
<dbReference type="InterPro" id="IPR013428">
    <property type="entry name" value="Membrane-bound_put_N"/>
</dbReference>
<dbReference type="GO" id="GO:0016788">
    <property type="term" value="F:hydrolase activity, acting on ester bonds"/>
    <property type="evidence" value="ECO:0007669"/>
    <property type="project" value="UniProtKB-ARBA"/>
</dbReference>
<dbReference type="GO" id="GO:0009055">
    <property type="term" value="F:electron transfer activity"/>
    <property type="evidence" value="ECO:0007669"/>
    <property type="project" value="InterPro"/>
</dbReference>
<comment type="caution">
    <text evidence="8">The sequence shown here is derived from an EMBL/GenBank/DDBJ whole genome shotgun (WGS) entry which is preliminary data.</text>
</comment>
<keyword evidence="2" id="KW-0479">Metal-binding</keyword>
<organism evidence="8 9">
    <name type="scientific">Chitinophaga lutea</name>
    <dbReference type="NCBI Taxonomy" id="2488634"/>
    <lineage>
        <taxon>Bacteria</taxon>
        <taxon>Pseudomonadati</taxon>
        <taxon>Bacteroidota</taxon>
        <taxon>Chitinophagia</taxon>
        <taxon>Chitinophagales</taxon>
        <taxon>Chitinophagaceae</taxon>
        <taxon>Chitinophaga</taxon>
    </lineage>
</organism>
<dbReference type="InterPro" id="IPR013830">
    <property type="entry name" value="SGNH_hydro"/>
</dbReference>
<evidence type="ECO:0000313" key="8">
    <source>
        <dbReference type="EMBL" id="RPE12587.1"/>
    </source>
</evidence>
<dbReference type="Pfam" id="PF13472">
    <property type="entry name" value="Lipase_GDSL_2"/>
    <property type="match status" value="1"/>
</dbReference>
<evidence type="ECO:0000259" key="5">
    <source>
        <dbReference type="Pfam" id="PF00127"/>
    </source>
</evidence>
<dbReference type="PROSITE" id="PS51257">
    <property type="entry name" value="PROKAR_LIPOPROTEIN"/>
    <property type="match status" value="1"/>
</dbReference>
<keyword evidence="9" id="KW-1185">Reference proteome</keyword>
<gene>
    <name evidence="8" type="ORF">EGT74_03285</name>
</gene>
<feature type="domain" description="SGNH hydrolase-type esterase" evidence="6">
    <location>
        <begin position="53"/>
        <end position="223"/>
    </location>
</feature>
<sequence length="977" mass="110209">MRVNQLSFLWKCLLGGSCIVFLVAFAACSRPKFEFRKGDRIAIVGNALAERMQYYGFLEAYLQAAYPEQELVFRNLGFTGDKLLHRPRAHKAYGDADTHLTRVQASVVFAFFGYNESFDNTAAAFGKELGSWIDSTRQKKYDGKNAPRIVVFSPIAHENLNDPNLPTGEENNKRLKAYTEAMAAVCREKEVDFVNLFEATEKLYGQSEKPLTINGIHLNEEGYGEVSRAIVRGLTGSVPDLKEAELTRLRQAVLNKNGCWFTRYRATDGNDVWGSRSELHGNYETLQRELVMLDTMTANRDKRIWAIAKGNKDVLPLTDDEEPFWGAWESWAVDTKIDDSNVPAPLKVESNFKQDVVYLGGEEAIGKMHIAKDLEVNLFASEEKFPEIANPVTVKRDTKGRLWVAAWETYPKREPLKEMKDRLVILTDSDNDGKADKSVTFARVHNPTGFEFWNNGVIVVSAPNIWYLKDTDGDDRADVRIVMMGGIDAADTHHAANNLFFGPDGNIYYQRGVFMLSNVETPWGKNQENRSPGLFRFNPRTYRFDFVTENSPNAHGISFDKWGYQFVTDGTTGRAYQVYLDPKADDSSAFKTRRLLKQTVRPVPAHQILSSPHFPAEYDNNFLIYNVIGFQGIKRYKLAYDSGKVWGEEIGDLLYSDDPNFRPTSGVVGADGALYISDWQNPLIGHMQHNIRDPKRDHTHGRIYRVTAKGRPLMEPVPVAGRPVKELLDLLKHPVNEIRHQVQIELSGRSTKEVIDQAKEWAKQYTADSEEGAHALLEILWLHQRHNVVNRELLEQLRGSSVEHARYAAERVAWFWDRRGDNTAKAHHEHGSDAVAAVHTKVPAGKSVDLTAKRVAAVTVGTIPEKMLFDTKEIIVKTGQMVRLTLKNVDFMPHNLVVVSPGAADEVAQAAIDLGSKGFEKKFIPDNKNVLYATKLINNNEEETLEFKAAAKPGDYPFLCTFPGHGQVMRGVIRVVK</sequence>
<dbReference type="SUPFAM" id="SSF101898">
    <property type="entry name" value="NHL repeat"/>
    <property type="match status" value="1"/>
</dbReference>
<dbReference type="InterPro" id="IPR036514">
    <property type="entry name" value="SGNH_hydro_sf"/>
</dbReference>
<evidence type="ECO:0000256" key="3">
    <source>
        <dbReference type="ARBA" id="ARBA00022982"/>
    </source>
</evidence>
<dbReference type="SUPFAM" id="SSF52266">
    <property type="entry name" value="SGNH hydrolase"/>
    <property type="match status" value="1"/>
</dbReference>
<dbReference type="Gene3D" id="3.40.50.1110">
    <property type="entry name" value="SGNH hydrolase"/>
    <property type="match status" value="1"/>
</dbReference>
<dbReference type="Pfam" id="PF23500">
    <property type="entry name" value="DUF7133"/>
    <property type="match status" value="2"/>
</dbReference>
<dbReference type="CDD" id="cd01834">
    <property type="entry name" value="SGNH_hydrolase_like_2"/>
    <property type="match status" value="1"/>
</dbReference>
<evidence type="ECO:0000256" key="2">
    <source>
        <dbReference type="ARBA" id="ARBA00022723"/>
    </source>
</evidence>
<reference evidence="8 9" key="1">
    <citation type="submission" date="2018-11" db="EMBL/GenBank/DDBJ databases">
        <title>Chitinophaga lutea sp.nov., isolate from arsenic contaminated soil.</title>
        <authorList>
            <person name="Zong Y."/>
        </authorList>
    </citation>
    <scope>NUCLEOTIDE SEQUENCE [LARGE SCALE GENOMIC DNA]</scope>
    <source>
        <strain evidence="8 9">ZY74</strain>
    </source>
</reference>
<evidence type="ECO:0000313" key="9">
    <source>
        <dbReference type="Proteomes" id="UP000278351"/>
    </source>
</evidence>
<dbReference type="CDD" id="cd04233">
    <property type="entry name" value="Auracyanin"/>
    <property type="match status" value="1"/>
</dbReference>
<evidence type="ECO:0000256" key="4">
    <source>
        <dbReference type="ARBA" id="ARBA00023008"/>
    </source>
</evidence>
<dbReference type="InterPro" id="IPR008972">
    <property type="entry name" value="Cupredoxin"/>
</dbReference>
<dbReference type="Gene3D" id="2.120.10.30">
    <property type="entry name" value="TolB, C-terminal domain"/>
    <property type="match status" value="1"/>
</dbReference>
<dbReference type="RefSeq" id="WP_123845098.1">
    <property type="nucleotide sequence ID" value="NZ_RPDH01000001.1"/>
</dbReference>
<dbReference type="Gene3D" id="2.60.40.420">
    <property type="entry name" value="Cupredoxins - blue copper proteins"/>
    <property type="match status" value="1"/>
</dbReference>
<evidence type="ECO:0000259" key="6">
    <source>
        <dbReference type="Pfam" id="PF13472"/>
    </source>
</evidence>
<dbReference type="InterPro" id="IPR028871">
    <property type="entry name" value="BlueCu_1_BS"/>
</dbReference>
<dbReference type="EMBL" id="RPDH01000001">
    <property type="protein sequence ID" value="RPE12587.1"/>
    <property type="molecule type" value="Genomic_DNA"/>
</dbReference>
<feature type="domain" description="DUF7133" evidence="7">
    <location>
        <begin position="607"/>
        <end position="709"/>
    </location>
</feature>
<dbReference type="SUPFAM" id="SSF49503">
    <property type="entry name" value="Cupredoxins"/>
    <property type="match status" value="1"/>
</dbReference>
<keyword evidence="3" id="KW-0249">Electron transport</keyword>
<dbReference type="PANTHER" id="PTHR33546:SF1">
    <property type="entry name" value="LARGE, MULTIFUNCTIONAL SECRETED PROTEIN"/>
    <property type="match status" value="1"/>
</dbReference>
<keyword evidence="1" id="KW-0813">Transport</keyword>
<feature type="domain" description="DUF7133" evidence="7">
    <location>
        <begin position="362"/>
        <end position="582"/>
    </location>
</feature>
<proteinExistence type="predicted"/>
<feature type="domain" description="Blue (type 1) copper" evidence="5">
    <location>
        <begin position="858"/>
        <end position="975"/>
    </location>
</feature>
<name>A0A3N4Q966_9BACT</name>
<dbReference type="GO" id="GO:0005507">
    <property type="term" value="F:copper ion binding"/>
    <property type="evidence" value="ECO:0007669"/>
    <property type="project" value="InterPro"/>
</dbReference>
<evidence type="ECO:0000259" key="7">
    <source>
        <dbReference type="Pfam" id="PF23500"/>
    </source>
</evidence>